<proteinExistence type="inferred from homology"/>
<dbReference type="InterPro" id="IPR002933">
    <property type="entry name" value="Peptidase_M20"/>
</dbReference>
<keyword evidence="3" id="KW-0464">Manganese</keyword>
<dbReference type="FunFam" id="3.30.70.360:FF:000001">
    <property type="entry name" value="N-acetyldiaminopimelate deacetylase"/>
    <property type="match status" value="1"/>
</dbReference>
<dbReference type="InterPro" id="IPR011650">
    <property type="entry name" value="Peptidase_M20_dimer"/>
</dbReference>
<gene>
    <name evidence="5" type="ORF">GQ671_08450</name>
</gene>
<evidence type="ECO:0000313" key="5">
    <source>
        <dbReference type="EMBL" id="MXQ51298.1"/>
    </source>
</evidence>
<dbReference type="RefSeq" id="WP_160655590.1">
    <property type="nucleotide sequence ID" value="NZ_JBHRWU010000001.1"/>
</dbReference>
<dbReference type="SUPFAM" id="SSF53187">
    <property type="entry name" value="Zn-dependent exopeptidases"/>
    <property type="match status" value="1"/>
</dbReference>
<dbReference type="GO" id="GO:0050118">
    <property type="term" value="F:N-acetyldiaminopimelate deacetylase activity"/>
    <property type="evidence" value="ECO:0007669"/>
    <property type="project" value="UniProtKB-ARBA"/>
</dbReference>
<dbReference type="GO" id="GO:0019877">
    <property type="term" value="P:diaminopimelate biosynthetic process"/>
    <property type="evidence" value="ECO:0007669"/>
    <property type="project" value="UniProtKB-ARBA"/>
</dbReference>
<feature type="binding site" evidence="3">
    <location>
        <position position="361"/>
    </location>
    <ligand>
        <name>Mn(2+)</name>
        <dbReference type="ChEBI" id="CHEBI:29035"/>
        <label>2</label>
    </ligand>
</feature>
<sequence>MNDVKRLIEDEIDDIIRFRREMHENPELSFKEYLTTQKLRNELQSDIIEFHELSEKTGLIGVIEKNPEYKTLGIRADIDALPIEENTGLDFSSKHDGIMHACGHDIHTSILYGYCKVISKLYDDLKYNIVVIFQPAEETMQGAKYVLKELEHLHIKIDEMVTYHTWPYLNEGKVGFRKGDMMAGAMNFHVDIKASGGHAAHPHTTADPIFLSSDIIGFIQSIVSRYNNPVNPLVITVGTIKGGEKTNVISGSCKFSGTIRSFSKESLLLAERLVTEYINNITKMSNAECTIDFDNYCPPVINSSDTVDKFVEENSEELMEELLQPSMGSEDFAFYLEEIKGALFRVGTQIPSEEKSRLSLHNSKIIFSEKAISAGIEGMINFTTT</sequence>
<evidence type="ECO:0000256" key="2">
    <source>
        <dbReference type="ARBA" id="ARBA00022801"/>
    </source>
</evidence>
<dbReference type="EMBL" id="WUUK01000003">
    <property type="protein sequence ID" value="MXQ51298.1"/>
    <property type="molecule type" value="Genomic_DNA"/>
</dbReference>
<dbReference type="PANTHER" id="PTHR11014">
    <property type="entry name" value="PEPTIDASE M20 FAMILY MEMBER"/>
    <property type="match status" value="1"/>
</dbReference>
<dbReference type="GO" id="GO:0046872">
    <property type="term" value="F:metal ion binding"/>
    <property type="evidence" value="ECO:0007669"/>
    <property type="project" value="UniProtKB-KW"/>
</dbReference>
<protein>
    <submittedName>
        <fullName evidence="5">Amidohydrolase</fullName>
    </submittedName>
</protein>
<evidence type="ECO:0000256" key="3">
    <source>
        <dbReference type="PIRSR" id="PIRSR005962-1"/>
    </source>
</evidence>
<accession>A0A6N8TZ70</accession>
<dbReference type="AlphaFoldDB" id="A0A6N8TZ70"/>
<dbReference type="PANTHER" id="PTHR11014:SF63">
    <property type="entry name" value="METALLOPEPTIDASE, PUTATIVE (AFU_ORTHOLOGUE AFUA_6G09600)-RELATED"/>
    <property type="match status" value="1"/>
</dbReference>
<comment type="caution">
    <text evidence="5">The sequence shown here is derived from an EMBL/GenBank/DDBJ whole genome shotgun (WGS) entry which is preliminary data.</text>
</comment>
<name>A0A6N8TZ70_9STAP</name>
<dbReference type="InterPro" id="IPR017439">
    <property type="entry name" value="Amidohydrolase"/>
</dbReference>
<dbReference type="Gene3D" id="3.40.630.10">
    <property type="entry name" value="Zn peptidases"/>
    <property type="match status" value="1"/>
</dbReference>
<reference evidence="5 6" key="1">
    <citation type="submission" date="2019-12" db="EMBL/GenBank/DDBJ databases">
        <title>Salinicoccus cyprini sp. nov., isolated from gastro-intestinal tract of mirror carp, Cyprinus carpio var. specularis, collected from Gobind Sagar Reservoir, Himachal Pradesh, India.</title>
        <authorList>
            <person name="Talwar C."/>
            <person name="Singh A.K."/>
            <person name="Lal R."/>
            <person name="Negi R.K."/>
        </authorList>
    </citation>
    <scope>NUCLEOTIDE SEQUENCE [LARGE SCALE GENOMIC DNA]</scope>
    <source>
        <strain evidence="5 6">J-82</strain>
    </source>
</reference>
<dbReference type="OrthoDB" id="9776731at2"/>
<evidence type="ECO:0000256" key="1">
    <source>
        <dbReference type="ARBA" id="ARBA00006153"/>
    </source>
</evidence>
<keyword evidence="2 5" id="KW-0378">Hydrolase</keyword>
<dbReference type="CDD" id="cd03886">
    <property type="entry name" value="M20_Acy1"/>
    <property type="match status" value="1"/>
</dbReference>
<dbReference type="Gene3D" id="3.30.70.360">
    <property type="match status" value="1"/>
</dbReference>
<dbReference type="PIRSF" id="PIRSF005962">
    <property type="entry name" value="Pept_M20D_amidohydro"/>
    <property type="match status" value="1"/>
</dbReference>
<evidence type="ECO:0000259" key="4">
    <source>
        <dbReference type="Pfam" id="PF07687"/>
    </source>
</evidence>
<keyword evidence="6" id="KW-1185">Reference proteome</keyword>
<comment type="cofactor">
    <cofactor evidence="3">
        <name>Mn(2+)</name>
        <dbReference type="ChEBI" id="CHEBI:29035"/>
    </cofactor>
    <text evidence="3">The Mn(2+) ion enhances activity.</text>
</comment>
<comment type="similarity">
    <text evidence="1">Belongs to the peptidase M20 family.</text>
</comment>
<keyword evidence="3" id="KW-0479">Metal-binding</keyword>
<dbReference type="InterPro" id="IPR036264">
    <property type="entry name" value="Bact_exopeptidase_dim_dom"/>
</dbReference>
<evidence type="ECO:0000313" key="6">
    <source>
        <dbReference type="Proteomes" id="UP000436284"/>
    </source>
</evidence>
<dbReference type="Pfam" id="PF07687">
    <property type="entry name" value="M20_dimer"/>
    <property type="match status" value="1"/>
</dbReference>
<feature type="binding site" evidence="3">
    <location>
        <position position="164"/>
    </location>
    <ligand>
        <name>Mn(2+)</name>
        <dbReference type="ChEBI" id="CHEBI:29035"/>
        <label>2</label>
    </ligand>
</feature>
<feature type="binding site" evidence="3">
    <location>
        <position position="138"/>
    </location>
    <ligand>
        <name>Mn(2+)</name>
        <dbReference type="ChEBI" id="CHEBI:29035"/>
        <label>2</label>
    </ligand>
</feature>
<organism evidence="5 6">
    <name type="scientific">Salinicoccus hispanicus</name>
    <dbReference type="NCBI Taxonomy" id="157225"/>
    <lineage>
        <taxon>Bacteria</taxon>
        <taxon>Bacillati</taxon>
        <taxon>Bacillota</taxon>
        <taxon>Bacilli</taxon>
        <taxon>Bacillales</taxon>
        <taxon>Staphylococcaceae</taxon>
        <taxon>Salinicoccus</taxon>
    </lineage>
</organism>
<dbReference type="Proteomes" id="UP000436284">
    <property type="component" value="Unassembled WGS sequence"/>
</dbReference>
<feature type="binding site" evidence="3">
    <location>
        <position position="104"/>
    </location>
    <ligand>
        <name>Mn(2+)</name>
        <dbReference type="ChEBI" id="CHEBI:29035"/>
        <label>2</label>
    </ligand>
</feature>
<dbReference type="NCBIfam" id="TIGR01891">
    <property type="entry name" value="amidohydrolases"/>
    <property type="match status" value="1"/>
</dbReference>
<feature type="domain" description="Peptidase M20 dimerisation" evidence="4">
    <location>
        <begin position="184"/>
        <end position="280"/>
    </location>
</feature>
<dbReference type="Pfam" id="PF01546">
    <property type="entry name" value="Peptidase_M20"/>
    <property type="match status" value="1"/>
</dbReference>
<dbReference type="SUPFAM" id="SSF55031">
    <property type="entry name" value="Bacterial exopeptidase dimerisation domain"/>
    <property type="match status" value="1"/>
</dbReference>
<feature type="binding site" evidence="3">
    <location>
        <position position="102"/>
    </location>
    <ligand>
        <name>Mn(2+)</name>
        <dbReference type="ChEBI" id="CHEBI:29035"/>
        <label>2</label>
    </ligand>
</feature>